<dbReference type="InterPro" id="IPR003385">
    <property type="entry name" value="Glyco_hydro_77"/>
</dbReference>
<evidence type="ECO:0000256" key="4">
    <source>
        <dbReference type="ARBA" id="ARBA00020295"/>
    </source>
</evidence>
<evidence type="ECO:0000256" key="2">
    <source>
        <dbReference type="ARBA" id="ARBA00005684"/>
    </source>
</evidence>
<dbReference type="AlphaFoldDB" id="H5T913"/>
<evidence type="ECO:0000256" key="7">
    <source>
        <dbReference type="ARBA" id="ARBA00023277"/>
    </source>
</evidence>
<gene>
    <name evidence="11" type="primary">malQ</name>
    <name evidence="11" type="ORF">GPUN_0650</name>
</gene>
<keyword evidence="7 10" id="KW-0119">Carbohydrate metabolism</keyword>
<dbReference type="Gene3D" id="3.20.20.80">
    <property type="entry name" value="Glycosidases"/>
    <property type="match status" value="1"/>
</dbReference>
<dbReference type="PANTHER" id="PTHR32438">
    <property type="entry name" value="4-ALPHA-GLUCANOTRANSFERASE DPE1, CHLOROPLASTIC/AMYLOPLASTIC"/>
    <property type="match status" value="1"/>
</dbReference>
<comment type="caution">
    <text evidence="11">The sequence shown here is derived from an EMBL/GenBank/DDBJ whole genome shotgun (WGS) entry which is preliminary data.</text>
</comment>
<reference evidence="11 12" key="2">
    <citation type="journal article" date="2017" name="Antonie Van Leeuwenhoek">
        <title>Rhizobium rhizosphaerae sp. nov., a novel species isolated from rice rhizosphere.</title>
        <authorList>
            <person name="Zhao J.J."/>
            <person name="Zhang J."/>
            <person name="Zhang R.J."/>
            <person name="Zhang C.W."/>
            <person name="Yin H.Q."/>
            <person name="Zhang X.X."/>
        </authorList>
    </citation>
    <scope>NUCLEOTIDE SEQUENCE [LARGE SCALE GENOMIC DNA]</scope>
    <source>
        <strain evidence="11 12">ACAM 611</strain>
    </source>
</reference>
<name>H5T913_9ALTE</name>
<sequence length="741" mass="83737">MTQLTDYLIEQQGIGSNYIDAWGKPAIIQRETQQELLKSMGYQVDDENILAQQLEAQASDYWLRPLAPVLVLRIGAKLTVNMRTSISNAAKLHTFKFVLESGKSIIYKFTPVDAHLLAAREIEGLEWQEYLIELPLNVQKDIYAEKNKALGYHELQLLMGRKIMSKSNLIIAPLRCFIPKDIRQGKKIWGLSVQLYCLRSQRNWGIGDFTDLSRLVNELAVLGADFIGLNPIHALYPVNPNICSPYGPSSRRWLNYLYIDVTIIDGFTSNAVQSWMQENNIEHKLIELREVDFVDYAGVADIKHTVLSLIFTEYKKQFLSKKSPQNEAFKAFIKTGGKSLHTLATFEALQNTLKKEGKEHWGWPAFEQQYSSADSPEVAQFAKQEKKLVEFYLFLQWVAADQFATASKAAIKAGMEIGLYRDLAVGVSEGGAEIWGNKDLYCTDVSIGAPPDVLGPLGQKWGLPPMIPSVMQEQQYQPIIDLFSSNMAGSGALRIDHVMALLRLWWVHKENNATKGAYVNYPVDDLLAILALESVRHKSMVIGEDLGTVPDAIREKLEANGIYSYRLFFFEQAHDGGFYSPSHYPVQSMSTLTTHDMPTLSGYWHCDDLAQGKELGIYPDAEMLKTLYDTRHENKQHILDSLHGHGAIPHSISLDVHHVGMTQALNFGMQTHMAAGTSALLSLQLEDWLQMDKPVNIPGTFNEYPNWRRKLSHDLEDIFTKPEIRVLAEQLNARRKYASGN</sequence>
<accession>H5T913</accession>
<dbReference type="PANTHER" id="PTHR32438:SF5">
    <property type="entry name" value="4-ALPHA-GLUCANOTRANSFERASE DPE1, CHLOROPLASTIC_AMYLOPLASTIC"/>
    <property type="match status" value="1"/>
</dbReference>
<evidence type="ECO:0000313" key="12">
    <source>
        <dbReference type="Proteomes" id="UP000053586"/>
    </source>
</evidence>
<reference evidence="11 12" key="1">
    <citation type="journal article" date="2012" name="J. Bacteriol.">
        <title>Genome sequence of proteorhodopsin-containing sea ice bacterium Glaciecola punicea ACAM 611T.</title>
        <authorList>
            <person name="Qin Q.-L."/>
            <person name="Xie B.-B."/>
            <person name="Shu Y.-L."/>
            <person name="Rong J.-C."/>
            <person name="Zhao D.-L."/>
            <person name="Zhang X.-Y."/>
            <person name="Chen X.-L."/>
            <person name="Zhou B.-C."/>
            <person name="Zhanga Y.-Z."/>
        </authorList>
    </citation>
    <scope>NUCLEOTIDE SEQUENCE [LARGE SCALE GENOMIC DNA]</scope>
    <source>
        <strain evidence="11 12">ACAM 611</strain>
    </source>
</reference>
<keyword evidence="12" id="KW-1185">Reference proteome</keyword>
<dbReference type="RefSeq" id="WP_006003301.1">
    <property type="nucleotide sequence ID" value="NZ_BAET01000007.1"/>
</dbReference>
<dbReference type="Pfam" id="PF02446">
    <property type="entry name" value="Glyco_hydro_77"/>
    <property type="match status" value="1"/>
</dbReference>
<dbReference type="Proteomes" id="UP000053586">
    <property type="component" value="Unassembled WGS sequence"/>
</dbReference>
<protein>
    <recommendedName>
        <fullName evidence="4 10">4-alpha-glucanotransferase</fullName>
        <ecNumber evidence="3 10">2.4.1.25</ecNumber>
    </recommendedName>
    <alternativeName>
        <fullName evidence="8 10">Amylomaltase</fullName>
    </alternativeName>
    <alternativeName>
        <fullName evidence="9 10">Disproportionating enzyme</fullName>
    </alternativeName>
</protein>
<evidence type="ECO:0000256" key="1">
    <source>
        <dbReference type="ARBA" id="ARBA00000439"/>
    </source>
</evidence>
<dbReference type="NCBIfam" id="TIGR00217">
    <property type="entry name" value="malQ"/>
    <property type="match status" value="1"/>
</dbReference>
<evidence type="ECO:0000256" key="8">
    <source>
        <dbReference type="ARBA" id="ARBA00031423"/>
    </source>
</evidence>
<evidence type="ECO:0000256" key="9">
    <source>
        <dbReference type="ARBA" id="ARBA00031501"/>
    </source>
</evidence>
<evidence type="ECO:0000256" key="6">
    <source>
        <dbReference type="ARBA" id="ARBA00022679"/>
    </source>
</evidence>
<organism evidence="11 12">
    <name type="scientific">Glaciecola punicea ACAM 611</name>
    <dbReference type="NCBI Taxonomy" id="1121923"/>
    <lineage>
        <taxon>Bacteria</taxon>
        <taxon>Pseudomonadati</taxon>
        <taxon>Pseudomonadota</taxon>
        <taxon>Gammaproteobacteria</taxon>
        <taxon>Alteromonadales</taxon>
        <taxon>Alteromonadaceae</taxon>
        <taxon>Glaciecola</taxon>
    </lineage>
</organism>
<keyword evidence="5 10" id="KW-0328">Glycosyltransferase</keyword>
<dbReference type="EMBL" id="BAET01000007">
    <property type="protein sequence ID" value="GAB54790.1"/>
    <property type="molecule type" value="Genomic_DNA"/>
</dbReference>
<dbReference type="SUPFAM" id="SSF51445">
    <property type="entry name" value="(Trans)glycosidases"/>
    <property type="match status" value="1"/>
</dbReference>
<comment type="catalytic activity">
    <reaction evidence="1 10">
        <text>Transfers a segment of a (1-&gt;4)-alpha-D-glucan to a new position in an acceptor, which may be glucose or a (1-&gt;4)-alpha-D-glucan.</text>
        <dbReference type="EC" id="2.4.1.25"/>
    </reaction>
</comment>
<dbReference type="InterPro" id="IPR017853">
    <property type="entry name" value="GH"/>
</dbReference>
<dbReference type="GO" id="GO:0004134">
    <property type="term" value="F:4-alpha-glucanotransferase activity"/>
    <property type="evidence" value="ECO:0007669"/>
    <property type="project" value="UniProtKB-EC"/>
</dbReference>
<dbReference type="GO" id="GO:0005975">
    <property type="term" value="P:carbohydrate metabolic process"/>
    <property type="evidence" value="ECO:0007669"/>
    <property type="project" value="InterPro"/>
</dbReference>
<dbReference type="EC" id="2.4.1.25" evidence="3 10"/>
<proteinExistence type="inferred from homology"/>
<evidence type="ECO:0000256" key="3">
    <source>
        <dbReference type="ARBA" id="ARBA00012560"/>
    </source>
</evidence>
<comment type="similarity">
    <text evidence="2 10">Belongs to the disproportionating enzyme family.</text>
</comment>
<dbReference type="NCBIfam" id="NF008274">
    <property type="entry name" value="PRK11052.1"/>
    <property type="match status" value="1"/>
</dbReference>
<dbReference type="STRING" id="56804.BAE46_08220"/>
<evidence type="ECO:0000256" key="5">
    <source>
        <dbReference type="ARBA" id="ARBA00022676"/>
    </source>
</evidence>
<keyword evidence="6 10" id="KW-0808">Transferase</keyword>
<dbReference type="eggNOG" id="COG1640">
    <property type="taxonomic scope" value="Bacteria"/>
</dbReference>
<evidence type="ECO:0000313" key="11">
    <source>
        <dbReference type="EMBL" id="GAB54790.1"/>
    </source>
</evidence>
<evidence type="ECO:0000256" key="10">
    <source>
        <dbReference type="RuleBase" id="RU361207"/>
    </source>
</evidence>